<evidence type="ECO:0000256" key="2">
    <source>
        <dbReference type="SAM" id="MobiDB-lite"/>
    </source>
</evidence>
<keyword evidence="3" id="KW-0732">Signal</keyword>
<comment type="similarity">
    <text evidence="1">Belongs to the protease inhibitor I39 (alpha-2-macroglobulin) family. Bacterial alpha-2-macroglobulin subfamily.</text>
</comment>
<feature type="region of interest" description="Disordered" evidence="2">
    <location>
        <begin position="1293"/>
        <end position="1312"/>
    </location>
</feature>
<dbReference type="GO" id="GO:0004866">
    <property type="term" value="F:endopeptidase inhibitor activity"/>
    <property type="evidence" value="ECO:0007669"/>
    <property type="project" value="InterPro"/>
</dbReference>
<feature type="domain" description="Alpha-2-macroglobulin" evidence="5">
    <location>
        <begin position="1321"/>
        <end position="1411"/>
    </location>
</feature>
<dbReference type="GO" id="GO:0005615">
    <property type="term" value="C:extracellular space"/>
    <property type="evidence" value="ECO:0007669"/>
    <property type="project" value="InterPro"/>
</dbReference>
<keyword evidence="7" id="KW-1185">Reference proteome</keyword>
<feature type="chain" id="PRO_5022209358" evidence="3">
    <location>
        <begin position="27"/>
        <end position="2085"/>
    </location>
</feature>
<evidence type="ECO:0000313" key="7">
    <source>
        <dbReference type="Proteomes" id="UP000317318"/>
    </source>
</evidence>
<dbReference type="InterPro" id="IPR041246">
    <property type="entry name" value="Bact_MG10"/>
</dbReference>
<dbReference type="PANTHER" id="PTHR40094:SF1">
    <property type="entry name" value="UBIQUITIN DOMAIN-CONTAINING PROTEIN"/>
    <property type="match status" value="1"/>
</dbReference>
<dbReference type="CDD" id="cd02891">
    <property type="entry name" value="A2M_like"/>
    <property type="match status" value="1"/>
</dbReference>
<dbReference type="SMART" id="SM01419">
    <property type="entry name" value="Thiol-ester_cl"/>
    <property type="match status" value="1"/>
</dbReference>
<sequence precursor="true">MTAIRRVLFSLTAIALLGVGAIALVAAEPKAADSLATARKLMKDGNYKEAFEKYRTGILDSDSGGAELGQDVAKAVQCLNQLNRQAEIDEFREAVAEKHAEHPLVLKSVAETYLNQIHYGYLIGDEFHRGYQDARGEWVNATDRDRVRALQLLMQAVDQVKSIPNDEQRADVYRALAQGLLQGRGYNMAWQLQELTELSELPDFERNRSPRYGWRQNNNPGAPVDADGKPIYYHLPDSFEAAKNDGERWRWALNKQKEALPSRANEVDLSFAAFLRSQFGVPTIRSWQGFERLIAQSDAAAEADDNGGNDPAANPYALHTLSDDETIAKLASGVKRFTLPDEFNFMKIYQRVAATQQASAIGGMTGLAEAYTDRRQFPKAAEQWRATIDRFGKGHNDYRQKKLEQIVSNWVMFENVRVQAAGEPSTVDLRFRNGEKIKLKAERIDLEKLITDLKSHLKSNPRQVDYQKINLSNLGYRIVREGQKKYLTGTVAEWDVELSPRPDHVDTRTTIETPLKDGGAYLLSGTMENGNTSRIIIWVTDTAIVRKQLDNEILYYVADARAGEPVSGANVEYFGWRSNRRNGGRLETLTDNFAARTDEAGQVVLGKNKLKERYQYATFVRTEDGRFGMLGFQGVWYGRSYQQKYEQNKAYLITDRPIYRPEQKVKFKFWVRRADYTLSEDANQFAGQQFTVRMNDPRGEKVLEKTMTADEYGGFEGDWEVPDDAALGQYNFWIVNRGDVSGGGQFRIEEYKKPEFEVTVDAPDEPVALGETIEATIKANYYFGAPVTHATVHYKVTRKEHDTVWYPPTPWDWFYGNGYWWFSPEYDWYPGFGRWGCRAPLPPWHWAPQNPPELVLENEVEIGEDGTVKVEIDTELAKVLFGDSDHEYEITAEVTDQSRRTIVGTGSVLAPAEPFKVFAWVDRGFYRAGDTVKAHFKAQTPDRKPVEGQGELTLLSVAYDDEGNPTETPIETWQLNTDAQGEASQQLTAAEPGQYRLKYVVTDDEGHAQEGGYLLNVLGREGEPDDFRYNALELIVEQKTYQPGDTAKLLITTDRPGATVLVFPRPTNGVYSKPEVLKLTGKRTVYEMKMGTQDMPNSFVEVMTVGDGEVHTVAKELFVPPQKRVLDVSIEPSSESYRPGEDAEVTVTVKGPDGNPVTGSLAATIFDKSVEYISGGPNVGDIKEHFWKWRRNHNPSTYDNLSQWFSQVLKNNEESLQYLGTFGYIAMEESKDAEDQIGQRENERSGVNKNRRKLLGGLGGGGAFGEADRAGAPTSMAVAADGLAGESRSLESNFRKDEKQQAGGQAGPKVEPTVRTKFADTAYWNGGLELDGEGRAKIKLTMPENLTGWKIRTWAVAPGTRVGEATSEVVTRKNLLVRLQAPRFFTETDEVVLSANVHNYLATAKQAEVVLELGGRSLALLDGDQISRTVTVPADGEVRVDWRVKAVYPGEAVVTMKALTDEESDAMQMKFPVQEHGIERQESYTGIMLDGVNSEAVNFSIPAQRRPEDSRVVLQYSPSLASAMVDALPYLADYPYGCTEQTLNRFLPTVITQSILLEMDIDLEEVRKKQTNLNPGELGDPQERAAQWARMRRHDKKLKNPVWDRGEVDNMVTAGVTRLTNMQDESGGWGWFSGFRGTANPHITALVVHGLQIARENDVAIVPGVLEKGVDWLKRHQQEQIKKLQNAEKDPKVKPYKLKADNLDAFVHMVLVDAGVRNEVMATYLYRDRLDLSGYSLAMYAISLHETDSSERLAMVRRNLEQYLVVDDENDTAYLRLGNSGWWWYWYGSEIEANAYYLKLLSRLEPNGDVAPKLVKYLLNNRKHATYWNSTRDSAIAIEALGEYLRASGETSPDMTIEVFYDGNKEKEVRVTGSNLFTYDAGFEIFGDAVTTGDHTIELRRKGEGPLYWNAYVINFDKRDFIPEAGLEIKVERIVKKLIPKDATDTARTTTGSSVEQRVEAYDREPLDVGATLESGDLVEIELIVESKNDYEYILIEDMKAAGFEPVDVRSGYTGNSLGAYQEMRDEKVAFFIERLPRGTNSLKYRLRAEIPGDYSALPAIGSAMYAPELKANSNEWKGTIVDAN</sequence>
<feature type="region of interest" description="Disordered" evidence="2">
    <location>
        <begin position="1233"/>
        <end position="1252"/>
    </location>
</feature>
<dbReference type="Pfam" id="PF07678">
    <property type="entry name" value="TED_complement"/>
    <property type="match status" value="1"/>
</dbReference>
<dbReference type="InterPro" id="IPR051802">
    <property type="entry name" value="YfhM-like"/>
</dbReference>
<feature type="compositionally biased region" description="Basic and acidic residues" evidence="2">
    <location>
        <begin position="1233"/>
        <end position="1246"/>
    </location>
</feature>
<dbReference type="Gene3D" id="2.60.40.10">
    <property type="entry name" value="Immunoglobulins"/>
    <property type="match status" value="1"/>
</dbReference>
<dbReference type="InterPro" id="IPR011625">
    <property type="entry name" value="A2M_N_BRD"/>
</dbReference>
<proteinExistence type="inferred from homology"/>
<dbReference type="EMBL" id="CP036268">
    <property type="protein sequence ID" value="QDT36171.1"/>
    <property type="molecule type" value="Genomic_DNA"/>
</dbReference>
<dbReference type="Pfam" id="PF07703">
    <property type="entry name" value="A2M_BRD"/>
    <property type="match status" value="1"/>
</dbReference>
<dbReference type="InterPro" id="IPR013783">
    <property type="entry name" value="Ig-like_fold"/>
</dbReference>
<dbReference type="Proteomes" id="UP000317318">
    <property type="component" value="Chromosome"/>
</dbReference>
<dbReference type="RefSeq" id="WP_145362393.1">
    <property type="nucleotide sequence ID" value="NZ_CP036268.1"/>
</dbReference>
<evidence type="ECO:0000256" key="3">
    <source>
        <dbReference type="SAM" id="SignalP"/>
    </source>
</evidence>
<dbReference type="SMART" id="SM01360">
    <property type="entry name" value="A2M"/>
    <property type="match status" value="1"/>
</dbReference>
<dbReference type="Pfam" id="PF01835">
    <property type="entry name" value="MG2"/>
    <property type="match status" value="1"/>
</dbReference>
<feature type="domain" description="Alpha-2-macroglobulin bait region" evidence="4">
    <location>
        <begin position="1032"/>
        <end position="1173"/>
    </location>
</feature>
<dbReference type="SUPFAM" id="SSF48239">
    <property type="entry name" value="Terpenoid cyclases/Protein prenyltransferases"/>
    <property type="match status" value="1"/>
</dbReference>
<dbReference type="InterPro" id="IPR002890">
    <property type="entry name" value="MG2"/>
</dbReference>
<dbReference type="Pfam" id="PF17973">
    <property type="entry name" value="bMG10"/>
    <property type="match status" value="1"/>
</dbReference>
<accession>A0A517QX06</accession>
<dbReference type="Pfam" id="PF00207">
    <property type="entry name" value="A2M"/>
    <property type="match status" value="1"/>
</dbReference>
<feature type="signal peptide" evidence="3">
    <location>
        <begin position="1"/>
        <end position="26"/>
    </location>
</feature>
<dbReference type="KEGG" id="svp:Pan189_05260"/>
<evidence type="ECO:0000259" key="4">
    <source>
        <dbReference type="SMART" id="SM01359"/>
    </source>
</evidence>
<dbReference type="OrthoDB" id="9767116at2"/>
<dbReference type="InterPro" id="IPR011626">
    <property type="entry name" value="Alpha-macroglobulin_TED"/>
</dbReference>
<evidence type="ECO:0000313" key="6">
    <source>
        <dbReference type="EMBL" id="QDT36171.1"/>
    </source>
</evidence>
<protein>
    <submittedName>
        <fullName evidence="6">MG2 domain protein</fullName>
    </submittedName>
</protein>
<name>A0A517QX06_9PLAN</name>
<organism evidence="6 7">
    <name type="scientific">Stratiformator vulcanicus</name>
    <dbReference type="NCBI Taxonomy" id="2527980"/>
    <lineage>
        <taxon>Bacteria</taxon>
        <taxon>Pseudomonadati</taxon>
        <taxon>Planctomycetota</taxon>
        <taxon>Planctomycetia</taxon>
        <taxon>Planctomycetales</taxon>
        <taxon>Planctomycetaceae</taxon>
        <taxon>Stratiformator</taxon>
    </lineage>
</organism>
<reference evidence="6 7" key="1">
    <citation type="submission" date="2019-02" db="EMBL/GenBank/DDBJ databases">
        <title>Deep-cultivation of Planctomycetes and their phenomic and genomic characterization uncovers novel biology.</title>
        <authorList>
            <person name="Wiegand S."/>
            <person name="Jogler M."/>
            <person name="Boedeker C."/>
            <person name="Pinto D."/>
            <person name="Vollmers J."/>
            <person name="Rivas-Marin E."/>
            <person name="Kohn T."/>
            <person name="Peeters S.H."/>
            <person name="Heuer A."/>
            <person name="Rast P."/>
            <person name="Oberbeckmann S."/>
            <person name="Bunk B."/>
            <person name="Jeske O."/>
            <person name="Meyerdierks A."/>
            <person name="Storesund J.E."/>
            <person name="Kallscheuer N."/>
            <person name="Luecker S."/>
            <person name="Lage O.M."/>
            <person name="Pohl T."/>
            <person name="Merkel B.J."/>
            <person name="Hornburger P."/>
            <person name="Mueller R.-W."/>
            <person name="Bruemmer F."/>
            <person name="Labrenz M."/>
            <person name="Spormann A.M."/>
            <person name="Op den Camp H."/>
            <person name="Overmann J."/>
            <person name="Amann R."/>
            <person name="Jetten M.S.M."/>
            <person name="Mascher T."/>
            <person name="Medema M.H."/>
            <person name="Devos D.P."/>
            <person name="Kaster A.-K."/>
            <person name="Ovreas L."/>
            <person name="Rohde M."/>
            <person name="Galperin M.Y."/>
            <person name="Jogler C."/>
        </authorList>
    </citation>
    <scope>NUCLEOTIDE SEQUENCE [LARGE SCALE GENOMIC DNA]</scope>
    <source>
        <strain evidence="6 7">Pan189</strain>
    </source>
</reference>
<evidence type="ECO:0000259" key="5">
    <source>
        <dbReference type="SMART" id="SM01360"/>
    </source>
</evidence>
<dbReference type="InterPro" id="IPR047565">
    <property type="entry name" value="Alpha-macroglob_thiol-ester_cl"/>
</dbReference>
<dbReference type="Gene3D" id="2.60.40.1930">
    <property type="match status" value="1"/>
</dbReference>
<dbReference type="SMART" id="SM01359">
    <property type="entry name" value="A2M_N_2"/>
    <property type="match status" value="1"/>
</dbReference>
<dbReference type="InterPro" id="IPR001599">
    <property type="entry name" value="Macroglobln_a2"/>
</dbReference>
<dbReference type="InterPro" id="IPR008930">
    <property type="entry name" value="Terpenoid_cyclase/PrenylTrfase"/>
</dbReference>
<dbReference type="PANTHER" id="PTHR40094">
    <property type="entry name" value="ALPHA-2-MACROGLOBULIN HOMOLOG"/>
    <property type="match status" value="1"/>
</dbReference>
<dbReference type="Gene3D" id="1.50.10.20">
    <property type="match status" value="1"/>
</dbReference>
<evidence type="ECO:0000256" key="1">
    <source>
        <dbReference type="ARBA" id="ARBA00010556"/>
    </source>
</evidence>
<gene>
    <name evidence="6" type="ORF">Pan189_05260</name>
</gene>